<dbReference type="Gene3D" id="1.10.10.350">
    <property type="match status" value="1"/>
</dbReference>
<reference evidence="13 14" key="1">
    <citation type="submission" date="2018-12" db="EMBL/GenBank/DDBJ databases">
        <authorList>
            <person name="Chong R.A."/>
        </authorList>
    </citation>
    <scope>NUCLEOTIDE SEQUENCE [LARGE SCALE GENOMIC DNA]</scope>
    <source>
        <strain evidence="13 14">Mga</strain>
    </source>
</reference>
<dbReference type="InterPro" id="IPR045462">
    <property type="entry name" value="aa-tRNA-synth_I_cd-bd"/>
</dbReference>
<dbReference type="NCBIfam" id="TIGR00464">
    <property type="entry name" value="gltX_bact"/>
    <property type="match status" value="1"/>
</dbReference>
<evidence type="ECO:0000313" key="14">
    <source>
        <dbReference type="Proteomes" id="UP000298716"/>
    </source>
</evidence>
<dbReference type="EMBL" id="CP034867">
    <property type="protein sequence ID" value="QCI22533.1"/>
    <property type="molecule type" value="Genomic_DNA"/>
</dbReference>
<keyword evidence="5 10" id="KW-0436">Ligase</keyword>
<keyword evidence="9 10" id="KW-0030">Aminoacyl-tRNA synthetase</keyword>
<feature type="domain" description="Aminoacyl-tRNA synthetase class I anticodon-binding" evidence="12">
    <location>
        <begin position="322"/>
        <end position="461"/>
    </location>
</feature>
<feature type="short sequence motif" description="'HIGH' region" evidence="10">
    <location>
        <begin position="9"/>
        <end position="19"/>
    </location>
</feature>
<evidence type="ECO:0000313" key="13">
    <source>
        <dbReference type="EMBL" id="QCI22533.1"/>
    </source>
</evidence>
<evidence type="ECO:0000259" key="12">
    <source>
        <dbReference type="Pfam" id="PF19269"/>
    </source>
</evidence>
<comment type="subcellular location">
    <subcellularLocation>
        <location evidence="1 10">Cytoplasm</location>
    </subcellularLocation>
</comment>
<organism evidence="13 14">
    <name type="scientific">Buchnera aphidicola</name>
    <name type="common">Macrosiphum gaurae</name>
    <dbReference type="NCBI Taxonomy" id="2315801"/>
    <lineage>
        <taxon>Bacteria</taxon>
        <taxon>Pseudomonadati</taxon>
        <taxon>Pseudomonadota</taxon>
        <taxon>Gammaproteobacteria</taxon>
        <taxon>Enterobacterales</taxon>
        <taxon>Erwiniaceae</taxon>
        <taxon>Buchnera</taxon>
    </lineage>
</organism>
<proteinExistence type="inferred from homology"/>
<dbReference type="EC" id="6.1.1.17" evidence="10"/>
<keyword evidence="6 10" id="KW-0547">Nucleotide-binding</keyword>
<dbReference type="GO" id="GO:0000049">
    <property type="term" value="F:tRNA binding"/>
    <property type="evidence" value="ECO:0007669"/>
    <property type="project" value="InterPro"/>
</dbReference>
<feature type="domain" description="Glutamyl/glutaminyl-tRNA synthetase class Ib catalytic" evidence="11">
    <location>
        <begin position="2"/>
        <end position="305"/>
    </location>
</feature>
<dbReference type="GO" id="GO:0005829">
    <property type="term" value="C:cytosol"/>
    <property type="evidence" value="ECO:0007669"/>
    <property type="project" value="TreeGrafter"/>
</dbReference>
<dbReference type="Pfam" id="PF19269">
    <property type="entry name" value="Anticodon_2"/>
    <property type="match status" value="1"/>
</dbReference>
<dbReference type="PANTHER" id="PTHR43311:SF2">
    <property type="entry name" value="GLUTAMATE--TRNA LIGASE, MITOCHONDRIAL-RELATED"/>
    <property type="match status" value="1"/>
</dbReference>
<dbReference type="GO" id="GO:0008270">
    <property type="term" value="F:zinc ion binding"/>
    <property type="evidence" value="ECO:0007669"/>
    <property type="project" value="InterPro"/>
</dbReference>
<dbReference type="RefSeq" id="WP_158354463.1">
    <property type="nucleotide sequence ID" value="NZ_CP034867.1"/>
</dbReference>
<evidence type="ECO:0000256" key="6">
    <source>
        <dbReference type="ARBA" id="ARBA00022741"/>
    </source>
</evidence>
<accession>A0A4D6Y1B0</accession>
<dbReference type="PRINTS" id="PR00987">
    <property type="entry name" value="TRNASYNTHGLU"/>
</dbReference>
<dbReference type="Gene3D" id="3.40.50.620">
    <property type="entry name" value="HUPs"/>
    <property type="match status" value="1"/>
</dbReference>
<comment type="function">
    <text evidence="10">Catalyzes the attachment of glutamate to tRNA(Glu) in a two-step reaction: glutamate is first activated by ATP to form Glu-AMP and then transferred to the acceptor end of tRNA(Glu).</text>
</comment>
<name>A0A4D6Y1B0_9GAMM</name>
<dbReference type="SUPFAM" id="SSF52374">
    <property type="entry name" value="Nucleotidylyl transferase"/>
    <property type="match status" value="1"/>
</dbReference>
<dbReference type="InterPro" id="IPR004527">
    <property type="entry name" value="Glu-tRNA-ligase_bac/mito"/>
</dbReference>
<dbReference type="GO" id="GO:0005524">
    <property type="term" value="F:ATP binding"/>
    <property type="evidence" value="ECO:0007669"/>
    <property type="project" value="UniProtKB-UniRule"/>
</dbReference>
<evidence type="ECO:0000259" key="11">
    <source>
        <dbReference type="Pfam" id="PF00749"/>
    </source>
</evidence>
<keyword evidence="7 10" id="KW-0067">ATP-binding</keyword>
<dbReference type="InterPro" id="IPR033910">
    <property type="entry name" value="GluRS_core"/>
</dbReference>
<dbReference type="PANTHER" id="PTHR43311">
    <property type="entry name" value="GLUTAMATE--TRNA LIGASE"/>
    <property type="match status" value="1"/>
</dbReference>
<feature type="binding site" evidence="10">
    <location>
        <position position="240"/>
    </location>
    <ligand>
        <name>ATP</name>
        <dbReference type="ChEBI" id="CHEBI:30616"/>
    </ligand>
</feature>
<comment type="similarity">
    <text evidence="2 10">Belongs to the class-I aminoacyl-tRNA synthetase family. Glutamate--tRNA ligase type 1 subfamily.</text>
</comment>
<reference evidence="13 14" key="2">
    <citation type="submission" date="2019-05" db="EMBL/GenBank/DDBJ databases">
        <title>Genome evolution of the obligate endosymbiont Buchnera aphidicola.</title>
        <authorList>
            <person name="Moran N.A."/>
        </authorList>
    </citation>
    <scope>NUCLEOTIDE SEQUENCE [LARGE SCALE GENOMIC DNA]</scope>
    <source>
        <strain evidence="13 14">Mga</strain>
    </source>
</reference>
<dbReference type="InterPro" id="IPR049940">
    <property type="entry name" value="GluQ/Sye"/>
</dbReference>
<evidence type="ECO:0000256" key="9">
    <source>
        <dbReference type="ARBA" id="ARBA00023146"/>
    </source>
</evidence>
<dbReference type="Proteomes" id="UP000298716">
    <property type="component" value="Chromosome"/>
</dbReference>
<evidence type="ECO:0000256" key="2">
    <source>
        <dbReference type="ARBA" id="ARBA00007894"/>
    </source>
</evidence>
<dbReference type="InterPro" id="IPR000924">
    <property type="entry name" value="Glu/Gln-tRNA-synth"/>
</dbReference>
<dbReference type="InterPro" id="IPR008925">
    <property type="entry name" value="aa_tRNA-synth_I_cd-bd_sf"/>
</dbReference>
<dbReference type="CDD" id="cd00808">
    <property type="entry name" value="GluRS_core"/>
    <property type="match status" value="1"/>
</dbReference>
<evidence type="ECO:0000256" key="1">
    <source>
        <dbReference type="ARBA" id="ARBA00004496"/>
    </source>
</evidence>
<evidence type="ECO:0000256" key="3">
    <source>
        <dbReference type="ARBA" id="ARBA00011245"/>
    </source>
</evidence>
<dbReference type="HAMAP" id="MF_00022">
    <property type="entry name" value="Glu_tRNA_synth_type1"/>
    <property type="match status" value="1"/>
</dbReference>
<dbReference type="GO" id="GO:0004818">
    <property type="term" value="F:glutamate-tRNA ligase activity"/>
    <property type="evidence" value="ECO:0007669"/>
    <property type="project" value="UniProtKB-UniRule"/>
</dbReference>
<evidence type="ECO:0000256" key="8">
    <source>
        <dbReference type="ARBA" id="ARBA00022917"/>
    </source>
</evidence>
<protein>
    <recommendedName>
        <fullName evidence="10">Glutamate--tRNA ligase</fullName>
        <ecNumber evidence="10">6.1.1.17</ecNumber>
    </recommendedName>
    <alternativeName>
        <fullName evidence="10">Glutamyl-tRNA synthetase</fullName>
        <shortName evidence="10">GluRS</shortName>
    </alternativeName>
</protein>
<dbReference type="InterPro" id="IPR020751">
    <property type="entry name" value="aa-tRNA-synth_I_codon-bd_sub2"/>
</dbReference>
<evidence type="ECO:0000256" key="4">
    <source>
        <dbReference type="ARBA" id="ARBA00022490"/>
    </source>
</evidence>
<sequence length="467" mass="54731">MKVKTRFAPSPTGNLHIGSIRTALYSWLFARHHGGKFVLRIEDTDLSRSKSISINSIINGLKWLGLNWDEGPYFQTERLNRYKEVINFLLEKRDAYICICSPQELEEIRIKQIRKGNKPRYPGTCRNLQIKKRLNKNYVIRFKNPLFGEIEFQDKIRGKIIFNNAELDDLVIQRSNGMPTYNFCVVVDDLDMKITHIIRGEDHINNTPRQINILHSLGGKIPVYAHLSMILDEEGHKISKRKNAINIIDYHKNGFLPEALLNYIIRLGWSYGDKEIFDISEMKELFNLKFISKSPSKINMNKLLWLNKYYINNLSLNYISNLLKNYMKNQNINIKNGPDLESVVKILRSRFNTLKEITESCRYFYEEFDFFNKLAVEKYFTTESVYTLEELYKRMKNLSVWDNYNILTIINNVSKDLTVKTKVVNMVLRISMTGNMYSPSISSIINLIGREKSLSRIKKAINYIKSL</sequence>
<comment type="catalytic activity">
    <reaction evidence="10">
        <text>tRNA(Glu) + L-glutamate + ATP = L-glutamyl-tRNA(Glu) + AMP + diphosphate</text>
        <dbReference type="Rhea" id="RHEA:23540"/>
        <dbReference type="Rhea" id="RHEA-COMP:9663"/>
        <dbReference type="Rhea" id="RHEA-COMP:9680"/>
        <dbReference type="ChEBI" id="CHEBI:29985"/>
        <dbReference type="ChEBI" id="CHEBI:30616"/>
        <dbReference type="ChEBI" id="CHEBI:33019"/>
        <dbReference type="ChEBI" id="CHEBI:78442"/>
        <dbReference type="ChEBI" id="CHEBI:78520"/>
        <dbReference type="ChEBI" id="CHEBI:456215"/>
        <dbReference type="EC" id="6.1.1.17"/>
    </reaction>
</comment>
<dbReference type="InterPro" id="IPR020752">
    <property type="entry name" value="Glu-tRNA-synth_I_codon-bd_sub1"/>
</dbReference>
<dbReference type="FunFam" id="3.40.50.620:FF:000007">
    <property type="entry name" value="Glutamate--tRNA ligase"/>
    <property type="match status" value="1"/>
</dbReference>
<comment type="subunit">
    <text evidence="3 10">Monomer.</text>
</comment>
<comment type="caution">
    <text evidence="10">Lacks conserved residue(s) required for the propagation of feature annotation.</text>
</comment>
<dbReference type="Gene3D" id="1.10.8.70">
    <property type="entry name" value="Glutamate-tRNA synthetase, class I, anticodon-binding domain 1"/>
    <property type="match status" value="1"/>
</dbReference>
<dbReference type="GO" id="GO:0006424">
    <property type="term" value="P:glutamyl-tRNA aminoacylation"/>
    <property type="evidence" value="ECO:0007669"/>
    <property type="project" value="UniProtKB-UniRule"/>
</dbReference>
<feature type="short sequence motif" description="'KMSKS' region" evidence="10">
    <location>
        <begin position="237"/>
        <end position="241"/>
    </location>
</feature>
<dbReference type="Pfam" id="PF00749">
    <property type="entry name" value="tRNA-synt_1c"/>
    <property type="match status" value="1"/>
</dbReference>
<gene>
    <name evidence="10" type="primary">gltX</name>
    <name evidence="13" type="ORF">D9V72_00350</name>
</gene>
<dbReference type="InterPro" id="IPR014729">
    <property type="entry name" value="Rossmann-like_a/b/a_fold"/>
</dbReference>
<evidence type="ECO:0000256" key="7">
    <source>
        <dbReference type="ARBA" id="ARBA00022840"/>
    </source>
</evidence>
<keyword evidence="4 10" id="KW-0963">Cytoplasm</keyword>
<evidence type="ECO:0000256" key="10">
    <source>
        <dbReference type="HAMAP-Rule" id="MF_00022"/>
    </source>
</evidence>
<keyword evidence="8 10" id="KW-0648">Protein biosynthesis</keyword>
<evidence type="ECO:0000256" key="5">
    <source>
        <dbReference type="ARBA" id="ARBA00022598"/>
    </source>
</evidence>
<dbReference type="OrthoDB" id="9807503at2"/>
<dbReference type="InterPro" id="IPR020058">
    <property type="entry name" value="Glu/Gln-tRNA-synth_Ib_cat-dom"/>
</dbReference>
<dbReference type="SUPFAM" id="SSF48163">
    <property type="entry name" value="An anticodon-binding domain of class I aminoacyl-tRNA synthetases"/>
    <property type="match status" value="1"/>
</dbReference>
<dbReference type="AlphaFoldDB" id="A0A4D6Y1B0"/>